<dbReference type="Pfam" id="PF13041">
    <property type="entry name" value="PPR_2"/>
    <property type="match status" value="4"/>
</dbReference>
<dbReference type="PANTHER" id="PTHR47926:SF533">
    <property type="entry name" value="DYW DOMAIN-CONTAINING PROTEIN"/>
    <property type="match status" value="1"/>
</dbReference>
<dbReference type="EMBL" id="JABFUD020000021">
    <property type="protein sequence ID" value="KAI5063139.1"/>
    <property type="molecule type" value="Genomic_DNA"/>
</dbReference>
<sequence length="825" mass="91773">MFEKLSLYEAFQRVKQVAQPDLHVSVATLYNLLEFCVNEKNLYIGRKVHSLIVERGYESNPFLACHMIRLFAVCGNLAEANQVFEKVQERDVFAWNAIISAHTKLGNHEQALSFYNQLNNLGFSLDAHFFVAVLKACHSLVHLFLIHAHLIECGLYSGIYIPVTLLNVYTKYGNIEEVISIFNSLQERTVVAWNTVIKGCNRHQHTDESLQFFLQMQTESIFPTHVTFVTVLKACSDAAALSQGKIIHSQVLACGLNSNVAVHSTLIDMYAKCACLDDAYRMFCSHLTCNVVTWNAMIAGFVQHGHVSNALRVFQDMQRTCVEPNEVTFSTVVKACCSSVIRAEIGMLLHSIIIESGLEMNLHVSSSLINMYAKWGSVEDGRKVFAKSDKPDLIIWSALIACYAQNDLGIEAIDAFEKMQLEGFKPNQVLYASVLRACSDLTILDLGKLIHTRIIESGLLFDVFVASTLIDMYTKCNSFSDASNVFNRFSKGNVVTWSAMIAGHVGIERNAEALNLFNGMQDDGVDPNEITFIALLSLCANIATVDQGMLIHVQIMEMALETDLPLSNSLVDMYANCGALQDACKVLERSKEKNIVTWNALIAGCAKHSDYEAALNCLKVMCGQSVPPDDVTFVSILSLCNHLGLVHEALFHLTSMTNTYYILPRYEHYMCTLDLLGRAGFFDEAEDIVDTMPLCPDFIALASLLNHCKTYKNTELAGPYFNGIVSFDSRSTLSFANMLDIYDSEVVKEYSDLLEGIGHNANAWKKPGMACLEIEDEKYSFVVGDNKTSEQIDGVSTKLKSLTALLREEGYLPQAVFGSINLLSL</sequence>
<comment type="caution">
    <text evidence="3">The sequence shown here is derived from an EMBL/GenBank/DDBJ whole genome shotgun (WGS) entry which is preliminary data.</text>
</comment>
<feature type="repeat" description="PPR" evidence="2">
    <location>
        <begin position="189"/>
        <end position="223"/>
    </location>
</feature>
<dbReference type="InterPro" id="IPR011990">
    <property type="entry name" value="TPR-like_helical_dom_sf"/>
</dbReference>
<evidence type="ECO:0000313" key="3">
    <source>
        <dbReference type="EMBL" id="KAI5063139.1"/>
    </source>
</evidence>
<name>A0A9D4U7W7_ADICA</name>
<evidence type="ECO:0000256" key="2">
    <source>
        <dbReference type="PROSITE-ProRule" id="PRU00708"/>
    </source>
</evidence>
<organism evidence="3 4">
    <name type="scientific">Adiantum capillus-veneris</name>
    <name type="common">Maidenhair fern</name>
    <dbReference type="NCBI Taxonomy" id="13818"/>
    <lineage>
        <taxon>Eukaryota</taxon>
        <taxon>Viridiplantae</taxon>
        <taxon>Streptophyta</taxon>
        <taxon>Embryophyta</taxon>
        <taxon>Tracheophyta</taxon>
        <taxon>Polypodiopsida</taxon>
        <taxon>Polypodiidae</taxon>
        <taxon>Polypodiales</taxon>
        <taxon>Pteridineae</taxon>
        <taxon>Pteridaceae</taxon>
        <taxon>Vittarioideae</taxon>
        <taxon>Adiantum</taxon>
    </lineage>
</organism>
<evidence type="ECO:0008006" key="5">
    <source>
        <dbReference type="Google" id="ProtNLM"/>
    </source>
</evidence>
<dbReference type="GO" id="GO:0009451">
    <property type="term" value="P:RNA modification"/>
    <property type="evidence" value="ECO:0007669"/>
    <property type="project" value="InterPro"/>
</dbReference>
<dbReference type="PROSITE" id="PS51375">
    <property type="entry name" value="PPR"/>
    <property type="match status" value="6"/>
</dbReference>
<dbReference type="InterPro" id="IPR002885">
    <property type="entry name" value="PPR_rpt"/>
</dbReference>
<dbReference type="NCBIfam" id="TIGR00756">
    <property type="entry name" value="PPR"/>
    <property type="match status" value="5"/>
</dbReference>
<accession>A0A9D4U7W7</accession>
<dbReference type="Proteomes" id="UP000886520">
    <property type="component" value="Chromosome 21"/>
</dbReference>
<dbReference type="FunFam" id="1.25.40.10:FF:000158">
    <property type="entry name" value="pentatricopeptide repeat-containing protein At2g33680"/>
    <property type="match status" value="1"/>
</dbReference>
<dbReference type="PANTHER" id="PTHR47926">
    <property type="entry name" value="PENTATRICOPEPTIDE REPEAT-CONTAINING PROTEIN"/>
    <property type="match status" value="1"/>
</dbReference>
<feature type="repeat" description="PPR" evidence="2">
    <location>
        <begin position="493"/>
        <end position="527"/>
    </location>
</feature>
<dbReference type="InterPro" id="IPR046960">
    <property type="entry name" value="PPR_At4g14850-like_plant"/>
</dbReference>
<feature type="repeat" description="PPR" evidence="2">
    <location>
        <begin position="91"/>
        <end position="125"/>
    </location>
</feature>
<keyword evidence="4" id="KW-1185">Reference proteome</keyword>
<dbReference type="FunFam" id="1.25.40.10:FF:000031">
    <property type="entry name" value="Pentatricopeptide repeat-containing protein mitochondrial"/>
    <property type="match status" value="1"/>
</dbReference>
<dbReference type="AlphaFoldDB" id="A0A9D4U7W7"/>
<dbReference type="OrthoDB" id="185373at2759"/>
<keyword evidence="1" id="KW-0677">Repeat</keyword>
<dbReference type="Pfam" id="PF01535">
    <property type="entry name" value="PPR"/>
    <property type="match status" value="5"/>
</dbReference>
<feature type="repeat" description="PPR" evidence="2">
    <location>
        <begin position="392"/>
        <end position="426"/>
    </location>
</feature>
<feature type="repeat" description="PPR" evidence="2">
    <location>
        <begin position="594"/>
        <end position="628"/>
    </location>
</feature>
<dbReference type="Gene3D" id="1.25.40.10">
    <property type="entry name" value="Tetratricopeptide repeat domain"/>
    <property type="match status" value="6"/>
</dbReference>
<dbReference type="FunFam" id="1.25.40.10:FF:000073">
    <property type="entry name" value="Pentatricopeptide repeat-containing protein chloroplastic"/>
    <property type="match status" value="2"/>
</dbReference>
<dbReference type="GO" id="GO:0003723">
    <property type="term" value="F:RNA binding"/>
    <property type="evidence" value="ECO:0007669"/>
    <property type="project" value="InterPro"/>
</dbReference>
<dbReference type="GO" id="GO:0048731">
    <property type="term" value="P:system development"/>
    <property type="evidence" value="ECO:0007669"/>
    <property type="project" value="UniProtKB-ARBA"/>
</dbReference>
<evidence type="ECO:0000256" key="1">
    <source>
        <dbReference type="ARBA" id="ARBA00022737"/>
    </source>
</evidence>
<evidence type="ECO:0000313" key="4">
    <source>
        <dbReference type="Proteomes" id="UP000886520"/>
    </source>
</evidence>
<protein>
    <recommendedName>
        <fullName evidence="5">Pentatricopeptide repeat-containing protein</fullName>
    </recommendedName>
</protein>
<proteinExistence type="predicted"/>
<reference evidence="3" key="1">
    <citation type="submission" date="2021-01" db="EMBL/GenBank/DDBJ databases">
        <title>Adiantum capillus-veneris genome.</title>
        <authorList>
            <person name="Fang Y."/>
            <person name="Liao Q."/>
        </authorList>
    </citation>
    <scope>NUCLEOTIDE SEQUENCE</scope>
    <source>
        <strain evidence="3">H3</strain>
        <tissue evidence="3">Leaf</tissue>
    </source>
</reference>
<gene>
    <name evidence="3" type="ORF">GOP47_0021686</name>
</gene>
<feature type="repeat" description="PPR" evidence="2">
    <location>
        <begin position="290"/>
        <end position="324"/>
    </location>
</feature>